<keyword evidence="1" id="KW-1133">Transmembrane helix</keyword>
<reference evidence="2" key="1">
    <citation type="submission" date="2014-11" db="EMBL/GenBank/DDBJ databases">
        <authorList>
            <person name="Amaro Gonzalez C."/>
        </authorList>
    </citation>
    <scope>NUCLEOTIDE SEQUENCE</scope>
</reference>
<sequence>MCHRANPHFLRRSRSLSLQLLTTTGSWPGVTTDITPLNILIYFLSAFIYNVKYVTLVSYILCSLCIALYCTVPFIIVEEH</sequence>
<proteinExistence type="predicted"/>
<evidence type="ECO:0000256" key="1">
    <source>
        <dbReference type="SAM" id="Phobius"/>
    </source>
</evidence>
<name>A0A0E9XP66_ANGAN</name>
<organism evidence="2">
    <name type="scientific">Anguilla anguilla</name>
    <name type="common">European freshwater eel</name>
    <name type="synonym">Muraena anguilla</name>
    <dbReference type="NCBI Taxonomy" id="7936"/>
    <lineage>
        <taxon>Eukaryota</taxon>
        <taxon>Metazoa</taxon>
        <taxon>Chordata</taxon>
        <taxon>Craniata</taxon>
        <taxon>Vertebrata</taxon>
        <taxon>Euteleostomi</taxon>
        <taxon>Actinopterygii</taxon>
        <taxon>Neopterygii</taxon>
        <taxon>Teleostei</taxon>
        <taxon>Anguilliformes</taxon>
        <taxon>Anguillidae</taxon>
        <taxon>Anguilla</taxon>
    </lineage>
</organism>
<dbReference type="AlphaFoldDB" id="A0A0E9XP66"/>
<evidence type="ECO:0000313" key="2">
    <source>
        <dbReference type="EMBL" id="JAI04533.1"/>
    </source>
</evidence>
<feature type="transmembrane region" description="Helical" evidence="1">
    <location>
        <begin position="56"/>
        <end position="77"/>
    </location>
</feature>
<keyword evidence="1" id="KW-0472">Membrane</keyword>
<dbReference type="EMBL" id="GBXM01004045">
    <property type="protein sequence ID" value="JAI04533.1"/>
    <property type="molecule type" value="Transcribed_RNA"/>
</dbReference>
<keyword evidence="1" id="KW-0812">Transmembrane</keyword>
<accession>A0A0E9XP66</accession>
<reference evidence="2" key="2">
    <citation type="journal article" date="2015" name="Fish Shellfish Immunol.">
        <title>Early steps in the European eel (Anguilla anguilla)-Vibrio vulnificus interaction in the gills: Role of the RtxA13 toxin.</title>
        <authorList>
            <person name="Callol A."/>
            <person name="Pajuelo D."/>
            <person name="Ebbesson L."/>
            <person name="Teles M."/>
            <person name="MacKenzie S."/>
            <person name="Amaro C."/>
        </authorList>
    </citation>
    <scope>NUCLEOTIDE SEQUENCE</scope>
</reference>
<protein>
    <submittedName>
        <fullName evidence="2">Uncharacterized protein</fullName>
    </submittedName>
</protein>